<keyword evidence="3" id="KW-0134">Cell wall</keyword>
<dbReference type="InterPro" id="IPR002347">
    <property type="entry name" value="SDR_fam"/>
</dbReference>
<dbReference type="SUPFAM" id="SSF51735">
    <property type="entry name" value="NAD(P)-binding Rossmann-fold domains"/>
    <property type="match status" value="1"/>
</dbReference>
<dbReference type="RefSeq" id="WP_168443492.1">
    <property type="nucleotide sequence ID" value="NZ_JAAXOO010000006.1"/>
</dbReference>
<dbReference type="PANTHER" id="PTHR42879">
    <property type="entry name" value="3-OXOACYL-(ACYL-CARRIER-PROTEIN) REDUCTASE"/>
    <property type="match status" value="1"/>
</dbReference>
<reference evidence="6 7" key="1">
    <citation type="submission" date="2020-04" db="EMBL/GenBank/DDBJ databases">
        <title>MicrobeNet Type strains.</title>
        <authorList>
            <person name="Nicholson A.C."/>
        </authorList>
    </citation>
    <scope>NUCLEOTIDE SEQUENCE [LARGE SCALE GENOMIC DNA]</scope>
    <source>
        <strain evidence="6 7">DSM 45078</strain>
    </source>
</reference>
<comment type="similarity">
    <text evidence="2">Belongs to the short-chain dehydrogenases/reductases (SDR) family.</text>
</comment>
<evidence type="ECO:0000256" key="4">
    <source>
        <dbReference type="ARBA" id="ARBA00040781"/>
    </source>
</evidence>
<evidence type="ECO:0000256" key="2">
    <source>
        <dbReference type="ARBA" id="ARBA00006484"/>
    </source>
</evidence>
<sequence length="195" mass="20886">MTGGNTGIGRAIAIACSTRGASVAFTYRKNRAAAEDVTRQVIAAGGRALPVAMDLADPGSIHAAIARIEEWENGIGVLVANAYDPGSWTPGVPTPFEQIPVIQWQHILRQPSTKFAKATHSDRYFRSSSPLLQIAVKRHLFLPSAADHIPPRCGVDSHAQYGSGQTKIWFPIEMVTGNWTGLCGDRVVNGEEPAG</sequence>
<evidence type="ECO:0000313" key="7">
    <source>
        <dbReference type="Proteomes" id="UP000565715"/>
    </source>
</evidence>
<dbReference type="InterPro" id="IPR036291">
    <property type="entry name" value="NAD(P)-bd_dom_sf"/>
</dbReference>
<name>A0A846XHS7_9NOCA</name>
<comment type="catalytic activity">
    <reaction evidence="5">
        <text>a (3R)-hydroxyacyl-[ACP] + NADP(+) = a 3-oxoacyl-[ACP] + NADPH + H(+)</text>
        <dbReference type="Rhea" id="RHEA:17397"/>
        <dbReference type="Rhea" id="RHEA-COMP:9916"/>
        <dbReference type="Rhea" id="RHEA-COMP:9945"/>
        <dbReference type="ChEBI" id="CHEBI:15378"/>
        <dbReference type="ChEBI" id="CHEBI:57783"/>
        <dbReference type="ChEBI" id="CHEBI:58349"/>
        <dbReference type="ChEBI" id="CHEBI:78776"/>
        <dbReference type="ChEBI" id="CHEBI:78827"/>
        <dbReference type="EC" id="1.1.1.100"/>
    </reaction>
    <physiologicalReaction direction="right-to-left" evidence="5">
        <dbReference type="Rhea" id="RHEA:17399"/>
    </physiologicalReaction>
</comment>
<evidence type="ECO:0000256" key="5">
    <source>
        <dbReference type="ARBA" id="ARBA00047400"/>
    </source>
</evidence>
<evidence type="ECO:0000256" key="1">
    <source>
        <dbReference type="ARBA" id="ARBA00004191"/>
    </source>
</evidence>
<evidence type="ECO:0000313" key="6">
    <source>
        <dbReference type="EMBL" id="NKY35901.1"/>
    </source>
</evidence>
<dbReference type="AlphaFoldDB" id="A0A846XHS7"/>
<dbReference type="Gene3D" id="3.40.50.720">
    <property type="entry name" value="NAD(P)-binding Rossmann-like Domain"/>
    <property type="match status" value="1"/>
</dbReference>
<dbReference type="Pfam" id="PF00106">
    <property type="entry name" value="adh_short"/>
    <property type="match status" value="1"/>
</dbReference>
<dbReference type="GO" id="GO:0004316">
    <property type="term" value="F:3-oxoacyl-[acyl-carrier-protein] reductase (NADPH) activity"/>
    <property type="evidence" value="ECO:0007669"/>
    <property type="project" value="UniProtKB-EC"/>
</dbReference>
<dbReference type="EMBL" id="JAAXOO010000006">
    <property type="protein sequence ID" value="NKY35901.1"/>
    <property type="molecule type" value="Genomic_DNA"/>
</dbReference>
<organism evidence="6 7">
    <name type="scientific">Nocardia speluncae</name>
    <dbReference type="NCBI Taxonomy" id="419477"/>
    <lineage>
        <taxon>Bacteria</taxon>
        <taxon>Bacillati</taxon>
        <taxon>Actinomycetota</taxon>
        <taxon>Actinomycetes</taxon>
        <taxon>Mycobacteriales</taxon>
        <taxon>Nocardiaceae</taxon>
        <taxon>Nocardia</taxon>
    </lineage>
</organism>
<comment type="caution">
    <text evidence="6">The sequence shown here is derived from an EMBL/GenBank/DDBJ whole genome shotgun (WGS) entry which is preliminary data.</text>
</comment>
<comment type="subcellular location">
    <subcellularLocation>
        <location evidence="1">Secreted</location>
        <location evidence="1">Cell wall</location>
    </subcellularLocation>
</comment>
<proteinExistence type="inferred from homology"/>
<keyword evidence="7" id="KW-1185">Reference proteome</keyword>
<keyword evidence="3" id="KW-0964">Secreted</keyword>
<evidence type="ECO:0000256" key="3">
    <source>
        <dbReference type="ARBA" id="ARBA00022512"/>
    </source>
</evidence>
<protein>
    <recommendedName>
        <fullName evidence="4">3-oxoacyl-[acyl-carrier-protein] reductase MabA</fullName>
    </recommendedName>
</protein>
<dbReference type="PANTHER" id="PTHR42879:SF2">
    <property type="entry name" value="3-OXOACYL-[ACYL-CARRIER-PROTEIN] REDUCTASE FABG"/>
    <property type="match status" value="1"/>
</dbReference>
<dbReference type="InterPro" id="IPR050259">
    <property type="entry name" value="SDR"/>
</dbReference>
<accession>A0A846XHS7</accession>
<gene>
    <name evidence="6" type="ORF">HGA13_22915</name>
</gene>
<dbReference type="Proteomes" id="UP000565715">
    <property type="component" value="Unassembled WGS sequence"/>
</dbReference>